<accession>A0A369PP86</accession>
<dbReference type="PANTHER" id="PTHR43267">
    <property type="entry name" value="TRNA THREONYLCARBAMOYLADENOSINE DEHYDRATASE"/>
    <property type="match status" value="1"/>
</dbReference>
<evidence type="ECO:0000313" key="2">
    <source>
        <dbReference type="EMBL" id="RDC54354.1"/>
    </source>
</evidence>
<name>A0A369PP86_9SPHI</name>
<organism evidence="2 3">
    <name type="scientific">Pedobacter chinensis</name>
    <dbReference type="NCBI Taxonomy" id="2282421"/>
    <lineage>
        <taxon>Bacteria</taxon>
        <taxon>Pseudomonadati</taxon>
        <taxon>Bacteroidota</taxon>
        <taxon>Sphingobacteriia</taxon>
        <taxon>Sphingobacteriales</taxon>
        <taxon>Sphingobacteriaceae</taxon>
        <taxon>Pedobacter</taxon>
    </lineage>
</organism>
<dbReference type="EMBL" id="QPKV01000014">
    <property type="protein sequence ID" value="RDC54354.1"/>
    <property type="molecule type" value="Genomic_DNA"/>
</dbReference>
<dbReference type="OrthoDB" id="9778208at2"/>
<dbReference type="InterPro" id="IPR000594">
    <property type="entry name" value="ThiF_NAD_FAD-bd"/>
</dbReference>
<protein>
    <submittedName>
        <fullName evidence="2">ThiF family adenylyltransferase</fullName>
    </submittedName>
</protein>
<keyword evidence="2" id="KW-0808">Transferase</keyword>
<dbReference type="Pfam" id="PF00899">
    <property type="entry name" value="ThiF"/>
    <property type="match status" value="1"/>
</dbReference>
<sequence>MNYKVNIPEALNDVLKSHLIRPDGQEDLCFALYNPITAMGMAGAVLFEAILPEQGDRDVHGNVSFSSKYLDRVGKIAREKKCGICFMHSHPARGWQGMSRDDIDAENMLAPRCKAMTDFPLLGMTIGEDSIWSARFWIKDRPKSYRRHFCSKVCVSGKKLHVSYYDELAPKVHFGVEFTRTISAWGQDKQDQISRLCVGIVGLGSVGSIIAEALVKTGVRKLILLDFDTVERKNLDRLQGIGSQHVGQHKVHAIKKHLEDVTPGLEISIISLPYSLIEGEGLLAILASDVIFSCVDRPWPRYVLNKISYANAIPVIDGGIDANQNKKRDNIGQARWKSHVTAPGRICLSCLGQYSPEDVSLEMSGLLEDPHYIQGLPDEHFAKRGENVFAFSLGLAGMEIQQFLSLNLQPLGIYYGPKEFDFNTGNIDADFDFNCKSGCEYQELIGQGDKVNGNLASQHAIAEEKRKSAIPSAEANRPKENYILQFILKLFGHRSWIAKMFKTNH</sequence>
<dbReference type="CDD" id="cd01483">
    <property type="entry name" value="E1_enzyme_family"/>
    <property type="match status" value="1"/>
</dbReference>
<dbReference type="Proteomes" id="UP000253961">
    <property type="component" value="Unassembled WGS sequence"/>
</dbReference>
<comment type="caution">
    <text evidence="2">The sequence shown here is derived from an EMBL/GenBank/DDBJ whole genome shotgun (WGS) entry which is preliminary data.</text>
</comment>
<dbReference type="GO" id="GO:0008641">
    <property type="term" value="F:ubiquitin-like modifier activating enzyme activity"/>
    <property type="evidence" value="ECO:0007669"/>
    <property type="project" value="InterPro"/>
</dbReference>
<reference evidence="2 3" key="1">
    <citation type="submission" date="2018-07" db="EMBL/GenBank/DDBJ databases">
        <title>Pedobacter sp. nov., isolated from soil.</title>
        <authorList>
            <person name="Zhou L.Y."/>
            <person name="Du Z.J."/>
        </authorList>
    </citation>
    <scope>NUCLEOTIDE SEQUENCE [LARGE SCALE GENOMIC DNA]</scope>
    <source>
        <strain evidence="2 3">JDX94</strain>
    </source>
</reference>
<dbReference type="SUPFAM" id="SSF69572">
    <property type="entry name" value="Activating enzymes of the ubiquitin-like proteins"/>
    <property type="match status" value="1"/>
</dbReference>
<dbReference type="GO" id="GO:0016779">
    <property type="term" value="F:nucleotidyltransferase activity"/>
    <property type="evidence" value="ECO:0007669"/>
    <property type="project" value="UniProtKB-KW"/>
</dbReference>
<dbReference type="GO" id="GO:0061504">
    <property type="term" value="P:cyclic threonylcarbamoyladenosine biosynthetic process"/>
    <property type="evidence" value="ECO:0007669"/>
    <property type="project" value="TreeGrafter"/>
</dbReference>
<feature type="domain" description="THIF-type NAD/FAD binding fold" evidence="1">
    <location>
        <begin position="181"/>
        <end position="321"/>
    </location>
</feature>
<dbReference type="GO" id="GO:0061503">
    <property type="term" value="F:tRNA threonylcarbamoyladenosine dehydratase"/>
    <property type="evidence" value="ECO:0007669"/>
    <property type="project" value="TreeGrafter"/>
</dbReference>
<dbReference type="Gene3D" id="3.40.50.720">
    <property type="entry name" value="NAD(P)-binding Rossmann-like Domain"/>
    <property type="match status" value="1"/>
</dbReference>
<evidence type="ECO:0000313" key="3">
    <source>
        <dbReference type="Proteomes" id="UP000253961"/>
    </source>
</evidence>
<dbReference type="AlphaFoldDB" id="A0A369PP86"/>
<dbReference type="RefSeq" id="WP_115404781.1">
    <property type="nucleotide sequence ID" value="NZ_QPKV01000014.1"/>
</dbReference>
<dbReference type="InterPro" id="IPR045886">
    <property type="entry name" value="ThiF/MoeB/HesA"/>
</dbReference>
<evidence type="ECO:0000259" key="1">
    <source>
        <dbReference type="Pfam" id="PF00899"/>
    </source>
</evidence>
<keyword evidence="2" id="KW-0548">Nucleotidyltransferase</keyword>
<dbReference type="PANTHER" id="PTHR43267:SF2">
    <property type="entry name" value="TRNA THREONYLCARBAMOYLADENOSINE DEHYDRATASE 1-RELATED"/>
    <property type="match status" value="1"/>
</dbReference>
<dbReference type="InterPro" id="IPR035985">
    <property type="entry name" value="Ubiquitin-activating_enz"/>
</dbReference>
<proteinExistence type="predicted"/>
<keyword evidence="3" id="KW-1185">Reference proteome</keyword>
<gene>
    <name evidence="2" type="ORF">DU508_21775</name>
</gene>